<dbReference type="EMBL" id="BPLR01000057">
    <property type="protein sequence ID" value="GIY91822.1"/>
    <property type="molecule type" value="Genomic_DNA"/>
</dbReference>
<evidence type="ECO:0000313" key="1">
    <source>
        <dbReference type="EMBL" id="GIY91822.1"/>
    </source>
</evidence>
<protein>
    <submittedName>
        <fullName evidence="1">Uncharacterized protein</fullName>
    </submittedName>
</protein>
<accession>A0AAV4X9J9</accession>
<keyword evidence="2" id="KW-1185">Reference proteome</keyword>
<evidence type="ECO:0000313" key="2">
    <source>
        <dbReference type="Proteomes" id="UP001054945"/>
    </source>
</evidence>
<gene>
    <name evidence="1" type="ORF">CEXT_285021</name>
</gene>
<dbReference type="AlphaFoldDB" id="A0AAV4X9J9"/>
<dbReference type="Proteomes" id="UP001054945">
    <property type="component" value="Unassembled WGS sequence"/>
</dbReference>
<proteinExistence type="predicted"/>
<comment type="caution">
    <text evidence="1">The sequence shown here is derived from an EMBL/GenBank/DDBJ whole genome shotgun (WGS) entry which is preliminary data.</text>
</comment>
<name>A0AAV4X9J9_CAEEX</name>
<sequence>MQRAYLTDNSRFQPPTTATARIDYSHQCPFSSADLPNTITSNLFADPSKILFLSKARSLFHLSIQSGLFGLGSFSWGTYFEVRCQGILVNFLARN</sequence>
<reference evidence="1 2" key="1">
    <citation type="submission" date="2021-06" db="EMBL/GenBank/DDBJ databases">
        <title>Caerostris extrusa draft genome.</title>
        <authorList>
            <person name="Kono N."/>
            <person name="Arakawa K."/>
        </authorList>
    </citation>
    <scope>NUCLEOTIDE SEQUENCE [LARGE SCALE GENOMIC DNA]</scope>
</reference>
<organism evidence="1 2">
    <name type="scientific">Caerostris extrusa</name>
    <name type="common">Bark spider</name>
    <name type="synonym">Caerostris bankana</name>
    <dbReference type="NCBI Taxonomy" id="172846"/>
    <lineage>
        <taxon>Eukaryota</taxon>
        <taxon>Metazoa</taxon>
        <taxon>Ecdysozoa</taxon>
        <taxon>Arthropoda</taxon>
        <taxon>Chelicerata</taxon>
        <taxon>Arachnida</taxon>
        <taxon>Araneae</taxon>
        <taxon>Araneomorphae</taxon>
        <taxon>Entelegynae</taxon>
        <taxon>Araneoidea</taxon>
        <taxon>Araneidae</taxon>
        <taxon>Caerostris</taxon>
    </lineage>
</organism>